<keyword evidence="1" id="KW-0472">Membrane</keyword>
<feature type="transmembrane region" description="Helical" evidence="1">
    <location>
        <begin position="18"/>
        <end position="39"/>
    </location>
</feature>
<evidence type="ECO:0000313" key="4">
    <source>
        <dbReference type="WBParaSite" id="OFLC_0000871601-mRNA-1"/>
    </source>
</evidence>
<gene>
    <name evidence="2" type="ORF">OFLC_LOCUS8718</name>
</gene>
<evidence type="ECO:0000256" key="1">
    <source>
        <dbReference type="SAM" id="Phobius"/>
    </source>
</evidence>
<keyword evidence="1" id="KW-0812">Transmembrane</keyword>
<proteinExistence type="predicted"/>
<evidence type="ECO:0000313" key="2">
    <source>
        <dbReference type="EMBL" id="VDO57040.1"/>
    </source>
</evidence>
<protein>
    <submittedName>
        <fullName evidence="2 4">Uncharacterized protein</fullName>
    </submittedName>
</protein>
<reference evidence="4" key="1">
    <citation type="submission" date="2016-06" db="UniProtKB">
        <authorList>
            <consortium name="WormBaseParasite"/>
        </authorList>
    </citation>
    <scope>IDENTIFICATION</scope>
</reference>
<accession>A0A183HMK5</accession>
<feature type="transmembrane region" description="Helical" evidence="1">
    <location>
        <begin position="59"/>
        <end position="76"/>
    </location>
</feature>
<dbReference type="EMBL" id="UZAJ01010083">
    <property type="protein sequence ID" value="VDO57040.1"/>
    <property type="molecule type" value="Genomic_DNA"/>
</dbReference>
<dbReference type="Proteomes" id="UP000267606">
    <property type="component" value="Unassembled WGS sequence"/>
</dbReference>
<keyword evidence="1" id="KW-1133">Transmembrane helix</keyword>
<name>A0A183HMK5_9BILA</name>
<organism evidence="4">
    <name type="scientific">Onchocerca flexuosa</name>
    <dbReference type="NCBI Taxonomy" id="387005"/>
    <lineage>
        <taxon>Eukaryota</taxon>
        <taxon>Metazoa</taxon>
        <taxon>Ecdysozoa</taxon>
        <taxon>Nematoda</taxon>
        <taxon>Chromadorea</taxon>
        <taxon>Rhabditida</taxon>
        <taxon>Spirurina</taxon>
        <taxon>Spiruromorpha</taxon>
        <taxon>Filarioidea</taxon>
        <taxon>Onchocercidae</taxon>
        <taxon>Onchocerca</taxon>
    </lineage>
</organism>
<dbReference type="AlphaFoldDB" id="A0A183HMK5"/>
<keyword evidence="3" id="KW-1185">Reference proteome</keyword>
<dbReference type="WBParaSite" id="OFLC_0000871601-mRNA-1">
    <property type="protein sequence ID" value="OFLC_0000871601-mRNA-1"/>
    <property type="gene ID" value="OFLC_0000871601"/>
</dbReference>
<sequence>MPIFCMIPNIIRLKAPGLIVLPFIVISFLSSTTIYLILLACTTTASSLSSLSLMQSSTILLPISIIFVFLLVLFAVNRNHEDELNSIKERYEKQVCDNLFSFPDNFSF</sequence>
<evidence type="ECO:0000313" key="3">
    <source>
        <dbReference type="Proteomes" id="UP000267606"/>
    </source>
</evidence>
<dbReference type="STRING" id="387005.A0A183HMK5"/>
<reference evidence="2 3" key="2">
    <citation type="submission" date="2018-11" db="EMBL/GenBank/DDBJ databases">
        <authorList>
            <consortium name="Pathogen Informatics"/>
        </authorList>
    </citation>
    <scope>NUCLEOTIDE SEQUENCE [LARGE SCALE GENOMIC DNA]</scope>
</reference>